<reference evidence="2" key="1">
    <citation type="submission" date="2016-06" db="EMBL/GenBank/DDBJ databases">
        <authorList>
            <person name="Varghese N."/>
            <person name="Submissions Spin"/>
        </authorList>
    </citation>
    <scope>NUCLEOTIDE SEQUENCE [LARGE SCALE GENOMIC DNA]</scope>
    <source>
        <strain evidence="2">DSM 44815</strain>
    </source>
</reference>
<organism evidence="1 2">
    <name type="scientific">Micromonospora auratinigra</name>
    <dbReference type="NCBI Taxonomy" id="261654"/>
    <lineage>
        <taxon>Bacteria</taxon>
        <taxon>Bacillati</taxon>
        <taxon>Actinomycetota</taxon>
        <taxon>Actinomycetes</taxon>
        <taxon>Micromonosporales</taxon>
        <taxon>Micromonosporaceae</taxon>
        <taxon>Micromonospora</taxon>
    </lineage>
</organism>
<accession>A0A1A8ZBY7</accession>
<sequence length="198" mass="21184">MITLRPVVELPGRRPDRWLTLHGACPPEEVEAFVEALVAYLDVEAPAGPRDAVAALLREEMLIVAGGLRLHDSATGATVSPGCCAGLEDWRQWADVLTGGAPWLGHDPWPEITPHGDLLRVWQHGGAERRGPYVDLTRAELARLLLGAQADLVGFLGRLDRWAYDVGATAAALVAAVDRDFAVTAPLALPEEGSTTST</sequence>
<dbReference type="RefSeq" id="WP_231921363.1">
    <property type="nucleotide sequence ID" value="NZ_LT594323.1"/>
</dbReference>
<dbReference type="Proteomes" id="UP000199385">
    <property type="component" value="Chromosome I"/>
</dbReference>
<protein>
    <submittedName>
        <fullName evidence="1">Uncharacterized protein</fullName>
    </submittedName>
</protein>
<dbReference type="STRING" id="261654.GA0070611_1602"/>
<proteinExistence type="predicted"/>
<dbReference type="PATRIC" id="fig|261654.4.peg.1628"/>
<gene>
    <name evidence="1" type="ORF">GA0070611_1602</name>
</gene>
<dbReference type="EMBL" id="LT594323">
    <property type="protein sequence ID" value="SBT41388.1"/>
    <property type="molecule type" value="Genomic_DNA"/>
</dbReference>
<dbReference type="AlphaFoldDB" id="A0A1A8ZBY7"/>
<name>A0A1A8ZBY7_9ACTN</name>
<evidence type="ECO:0000313" key="1">
    <source>
        <dbReference type="EMBL" id="SBT41388.1"/>
    </source>
</evidence>
<keyword evidence="2" id="KW-1185">Reference proteome</keyword>
<evidence type="ECO:0000313" key="2">
    <source>
        <dbReference type="Proteomes" id="UP000199385"/>
    </source>
</evidence>